<name>A0AAV7GG84_DENCH</name>
<accession>A0AAV7GG84</accession>
<protein>
    <submittedName>
        <fullName evidence="1">Uncharacterized protein</fullName>
    </submittedName>
</protein>
<evidence type="ECO:0000313" key="1">
    <source>
        <dbReference type="EMBL" id="KAH0455076.1"/>
    </source>
</evidence>
<proteinExistence type="predicted"/>
<comment type="caution">
    <text evidence="1">The sequence shown here is derived from an EMBL/GenBank/DDBJ whole genome shotgun (WGS) entry which is preliminary data.</text>
</comment>
<dbReference type="EMBL" id="JAGFBR010000015">
    <property type="protein sequence ID" value="KAH0455076.1"/>
    <property type="molecule type" value="Genomic_DNA"/>
</dbReference>
<sequence>MPATSTLVGALLGLSTQMYSNALRKLPYMRHPWEHVLGMGLGAIFVNQLVKYDEKLKEDLDKMLEKAKAANERRYFDESRKYKNLTHDNLISIFHNVNGPSRNLNVVVVEEDNGINERMMFMNLVKRYVVFKKPLIQREICTKAIEIYRYSGYSSKTRSNELRVVESYLVIGFFFNDAKGPYSGLNLWGMKVVGNGFGVGGQEMGCVRESRGNLEIL</sequence>
<gene>
    <name evidence="1" type="ORF">IEQ34_017000</name>
</gene>
<organism evidence="1 2">
    <name type="scientific">Dendrobium chrysotoxum</name>
    <name type="common">Orchid</name>
    <dbReference type="NCBI Taxonomy" id="161865"/>
    <lineage>
        <taxon>Eukaryota</taxon>
        <taxon>Viridiplantae</taxon>
        <taxon>Streptophyta</taxon>
        <taxon>Embryophyta</taxon>
        <taxon>Tracheophyta</taxon>
        <taxon>Spermatophyta</taxon>
        <taxon>Magnoliopsida</taxon>
        <taxon>Liliopsida</taxon>
        <taxon>Asparagales</taxon>
        <taxon>Orchidaceae</taxon>
        <taxon>Epidendroideae</taxon>
        <taxon>Malaxideae</taxon>
        <taxon>Dendrobiinae</taxon>
        <taxon>Dendrobium</taxon>
    </lineage>
</organism>
<keyword evidence="2" id="KW-1185">Reference proteome</keyword>
<reference evidence="1 2" key="1">
    <citation type="journal article" date="2021" name="Hortic Res">
        <title>Chromosome-scale assembly of the Dendrobium chrysotoxum genome enhances the understanding of orchid evolution.</title>
        <authorList>
            <person name="Zhang Y."/>
            <person name="Zhang G.Q."/>
            <person name="Zhang D."/>
            <person name="Liu X.D."/>
            <person name="Xu X.Y."/>
            <person name="Sun W.H."/>
            <person name="Yu X."/>
            <person name="Zhu X."/>
            <person name="Wang Z.W."/>
            <person name="Zhao X."/>
            <person name="Zhong W.Y."/>
            <person name="Chen H."/>
            <person name="Yin W.L."/>
            <person name="Huang T."/>
            <person name="Niu S.C."/>
            <person name="Liu Z.J."/>
        </authorList>
    </citation>
    <scope>NUCLEOTIDE SEQUENCE [LARGE SCALE GENOMIC DNA]</scope>
    <source>
        <strain evidence="1">Lindl</strain>
    </source>
</reference>
<evidence type="ECO:0000313" key="2">
    <source>
        <dbReference type="Proteomes" id="UP000775213"/>
    </source>
</evidence>
<dbReference type="PANTHER" id="PTHR36052:SF1">
    <property type="entry name" value="EXCITATORY AMINO ACID TRANSPORTER"/>
    <property type="match status" value="1"/>
</dbReference>
<dbReference type="AlphaFoldDB" id="A0AAV7GG84"/>
<dbReference type="Proteomes" id="UP000775213">
    <property type="component" value="Unassembled WGS sequence"/>
</dbReference>
<dbReference type="PANTHER" id="PTHR36052">
    <property type="entry name" value="EXCITATORY AMINO ACID TRANSPORTER"/>
    <property type="match status" value="1"/>
</dbReference>